<evidence type="ECO:0000256" key="9">
    <source>
        <dbReference type="ARBA" id="ARBA00049654"/>
    </source>
</evidence>
<evidence type="ECO:0000256" key="14">
    <source>
        <dbReference type="SAM" id="MobiDB-lite"/>
    </source>
</evidence>
<dbReference type="PROSITE" id="PS51083">
    <property type="entry name" value="ZF_HIT"/>
    <property type="match status" value="1"/>
</dbReference>
<feature type="compositionally biased region" description="Acidic residues" evidence="14">
    <location>
        <begin position="406"/>
        <end position="415"/>
    </location>
</feature>
<evidence type="ECO:0000256" key="3">
    <source>
        <dbReference type="ARBA" id="ARBA00022553"/>
    </source>
</evidence>
<dbReference type="InterPro" id="IPR057721">
    <property type="entry name" value="BCD1_alpha/beta"/>
</dbReference>
<evidence type="ECO:0000256" key="11">
    <source>
        <dbReference type="ARBA" id="ARBA00068630"/>
    </source>
</evidence>
<evidence type="ECO:0000256" key="2">
    <source>
        <dbReference type="ARBA" id="ARBA00022517"/>
    </source>
</evidence>
<proteinExistence type="inferred from homology"/>
<dbReference type="GO" id="GO:0048254">
    <property type="term" value="P:snoRNA localization"/>
    <property type="evidence" value="ECO:0007669"/>
    <property type="project" value="TreeGrafter"/>
</dbReference>
<dbReference type="SUPFAM" id="SSF144232">
    <property type="entry name" value="HIT/MYND zinc finger-like"/>
    <property type="match status" value="1"/>
</dbReference>
<feature type="domain" description="HIT-type" evidence="15">
    <location>
        <begin position="20"/>
        <end position="54"/>
    </location>
</feature>
<keyword evidence="17" id="KW-1185">Reference proteome</keyword>
<dbReference type="InterPro" id="IPR007529">
    <property type="entry name" value="Znf_HIT"/>
</dbReference>
<protein>
    <recommendedName>
        <fullName evidence="11">Box C/D snoRNA protein 1</fullName>
    </recommendedName>
    <alternativeName>
        <fullName evidence="12">Zinc finger HIT domain-containing protein 6</fullName>
    </alternativeName>
</protein>
<keyword evidence="5 13" id="KW-0863">Zinc-finger</keyword>
<feature type="region of interest" description="Disordered" evidence="14">
    <location>
        <begin position="394"/>
        <end position="415"/>
    </location>
</feature>
<dbReference type="Pfam" id="PF25790">
    <property type="entry name" value="BCD1"/>
    <property type="match status" value="1"/>
</dbReference>
<dbReference type="OrthoDB" id="272357at2759"/>
<keyword evidence="2" id="KW-0690">Ribosome biogenesis</keyword>
<evidence type="ECO:0000256" key="8">
    <source>
        <dbReference type="ARBA" id="ARBA00049598"/>
    </source>
</evidence>
<organism evidence="16 17">
    <name type="scientific">Carex littledalei</name>
    <dbReference type="NCBI Taxonomy" id="544730"/>
    <lineage>
        <taxon>Eukaryota</taxon>
        <taxon>Viridiplantae</taxon>
        <taxon>Streptophyta</taxon>
        <taxon>Embryophyta</taxon>
        <taxon>Tracheophyta</taxon>
        <taxon>Spermatophyta</taxon>
        <taxon>Magnoliopsida</taxon>
        <taxon>Liliopsida</taxon>
        <taxon>Poales</taxon>
        <taxon>Cyperaceae</taxon>
        <taxon>Cyperoideae</taxon>
        <taxon>Cariceae</taxon>
        <taxon>Carex</taxon>
        <taxon>Carex subgen. Euthyceras</taxon>
    </lineage>
</organism>
<dbReference type="AlphaFoldDB" id="A0A833RCV3"/>
<dbReference type="GO" id="GO:0070761">
    <property type="term" value="C:pre-snoRNP complex"/>
    <property type="evidence" value="ECO:0007669"/>
    <property type="project" value="TreeGrafter"/>
</dbReference>
<keyword evidence="4" id="KW-0479">Metal-binding</keyword>
<dbReference type="PANTHER" id="PTHR13483">
    <property type="entry name" value="BOX C_D SNORNA PROTEIN 1-RELATED"/>
    <property type="match status" value="1"/>
</dbReference>
<dbReference type="Gene3D" id="3.30.60.190">
    <property type="match status" value="1"/>
</dbReference>
<accession>A0A833RCV3</accession>
<evidence type="ECO:0000313" key="16">
    <source>
        <dbReference type="EMBL" id="KAF3337413.1"/>
    </source>
</evidence>
<sequence>MADFQSPSNPNPVSKKSDLCEECGENKWKYRCPGCGLLSCSLPCVKSHKERLQCTGKRPRTDFIPISQFDDKALLSDYNFLEETKRVAEAARRIISGFGASYFGASYLPHGLQILRKAAFKRRTTLYFLPKGMSKRESNQSHFDRRRDCIYWTIEWRFHSVHSTLIDHDVPETERLERLIEKHLSPTPWNDNLTSYRKVPLSDLRFFVQKHAKTSKSSFRELDIKLPMCSQLRNVLILEHPVIHVYLPTETPDFNIEKRVMPKNTKGRDVCSSNQDSNLLGGEPAAKCSIYKEEEIEEGETESETQVVDLSEHVAQDSKFGRAGAGMRKCSTVASPAKKASQSRNSTEGMIQGEAQGLDFDQEVERAYSDLIGGIDPDDFLCFDDDGFINSVHKYENNTPGPGLGEELEDGEIPA</sequence>
<comment type="similarity">
    <text evidence="9">Belongs to the BCD1 family.</text>
</comment>
<dbReference type="GO" id="GO:0000463">
    <property type="term" value="P:maturation of LSU-rRNA from tricistronic rRNA transcript (SSU-rRNA, 5.8S rRNA, LSU-rRNA)"/>
    <property type="evidence" value="ECO:0007669"/>
    <property type="project" value="TreeGrafter"/>
</dbReference>
<keyword evidence="7" id="KW-0832">Ubl conjugation</keyword>
<dbReference type="Proteomes" id="UP000623129">
    <property type="component" value="Unassembled WGS sequence"/>
</dbReference>
<evidence type="ECO:0000256" key="4">
    <source>
        <dbReference type="ARBA" id="ARBA00022723"/>
    </source>
</evidence>
<comment type="caution">
    <text evidence="16">The sequence shown here is derived from an EMBL/GenBank/DDBJ whole genome shotgun (WGS) entry which is preliminary data.</text>
</comment>
<dbReference type="EMBL" id="SWLB01000006">
    <property type="protein sequence ID" value="KAF3337413.1"/>
    <property type="molecule type" value="Genomic_DNA"/>
</dbReference>
<keyword evidence="3" id="KW-0597">Phosphoprotein</keyword>
<dbReference type="Pfam" id="PF04438">
    <property type="entry name" value="zf-HIT"/>
    <property type="match status" value="1"/>
</dbReference>
<gene>
    <name evidence="16" type="ORF">FCM35_KLT18000</name>
</gene>
<reference evidence="16" key="1">
    <citation type="submission" date="2020-01" db="EMBL/GenBank/DDBJ databases">
        <title>Genome sequence of Kobresia littledalei, the first chromosome-level genome in the family Cyperaceae.</title>
        <authorList>
            <person name="Qu G."/>
        </authorList>
    </citation>
    <scope>NUCLEOTIDE SEQUENCE</scope>
    <source>
        <strain evidence="16">C.B.Clarke</strain>
        <tissue evidence="16">Leaf</tissue>
    </source>
</reference>
<evidence type="ECO:0000256" key="10">
    <source>
        <dbReference type="ARBA" id="ARBA00061949"/>
    </source>
</evidence>
<evidence type="ECO:0000313" key="17">
    <source>
        <dbReference type="Proteomes" id="UP000623129"/>
    </source>
</evidence>
<dbReference type="PANTHER" id="PTHR13483:SF3">
    <property type="entry name" value="BOX C_D SNORNA PROTEIN 1"/>
    <property type="match status" value="1"/>
</dbReference>
<evidence type="ECO:0000256" key="7">
    <source>
        <dbReference type="ARBA" id="ARBA00022843"/>
    </source>
</evidence>
<evidence type="ECO:0000256" key="12">
    <source>
        <dbReference type="ARBA" id="ARBA00077531"/>
    </source>
</evidence>
<evidence type="ECO:0000256" key="1">
    <source>
        <dbReference type="ARBA" id="ARBA00022499"/>
    </source>
</evidence>
<dbReference type="GO" id="GO:0005634">
    <property type="term" value="C:nucleus"/>
    <property type="evidence" value="ECO:0007669"/>
    <property type="project" value="TreeGrafter"/>
</dbReference>
<comment type="function">
    <text evidence="8">Required for box C/D snoRNAs accumulation involved in snoRNA processing, snoRNA transport to the nucleolus and ribosome biogenesis.</text>
</comment>
<dbReference type="GO" id="GO:0000492">
    <property type="term" value="P:box C/D snoRNP assembly"/>
    <property type="evidence" value="ECO:0007669"/>
    <property type="project" value="TreeGrafter"/>
</dbReference>
<dbReference type="FunFam" id="3.30.60.190:FF:000001">
    <property type="entry name" value="box C/D snoRNA protein 1"/>
    <property type="match status" value="1"/>
</dbReference>
<keyword evidence="1" id="KW-1017">Isopeptide bond</keyword>
<evidence type="ECO:0000256" key="13">
    <source>
        <dbReference type="PROSITE-ProRule" id="PRU00453"/>
    </source>
</evidence>
<evidence type="ECO:0000256" key="6">
    <source>
        <dbReference type="ARBA" id="ARBA00022833"/>
    </source>
</evidence>
<name>A0A833RCV3_9POAL</name>
<dbReference type="GO" id="GO:0008270">
    <property type="term" value="F:zinc ion binding"/>
    <property type="evidence" value="ECO:0007669"/>
    <property type="project" value="UniProtKB-UniRule"/>
</dbReference>
<evidence type="ECO:0000256" key="5">
    <source>
        <dbReference type="ARBA" id="ARBA00022771"/>
    </source>
</evidence>
<dbReference type="CDD" id="cd23023">
    <property type="entry name" value="zf-HIT_BCD1"/>
    <property type="match status" value="1"/>
</dbReference>
<keyword evidence="6" id="KW-0862">Zinc</keyword>
<comment type="subunit">
    <text evidence="10">Interacts with FBL, SNU13, NOP58, NUFIP1, RUVBL1, RUVBL2 and TAF9. Interacts (via HIT-type zinc finger) with the RUVBL1/RUVBL2 complex in the presence of ADP.</text>
</comment>
<evidence type="ECO:0000259" key="15">
    <source>
        <dbReference type="PROSITE" id="PS51083"/>
    </source>
</evidence>
<dbReference type="InterPro" id="IPR051639">
    <property type="entry name" value="BCD1"/>
</dbReference>